<name>A0A378R4H4_9GAMM</name>
<proteinExistence type="predicted"/>
<accession>A0A378R4H4</accession>
<feature type="transmembrane region" description="Helical" evidence="2">
    <location>
        <begin position="127"/>
        <end position="147"/>
    </location>
</feature>
<dbReference type="AlphaFoldDB" id="A0A378R4H4"/>
<keyword evidence="2" id="KW-0472">Membrane</keyword>
<feature type="transmembrane region" description="Helical" evidence="2">
    <location>
        <begin position="94"/>
        <end position="115"/>
    </location>
</feature>
<dbReference type="Proteomes" id="UP000255279">
    <property type="component" value="Unassembled WGS sequence"/>
</dbReference>
<protein>
    <recommendedName>
        <fullName evidence="5">Preprotein translocase subunit SecA</fullName>
    </recommendedName>
</protein>
<dbReference type="OrthoDB" id="974877at2"/>
<keyword evidence="2" id="KW-1133">Transmembrane helix</keyword>
<reference evidence="3 4" key="1">
    <citation type="submission" date="2018-06" db="EMBL/GenBank/DDBJ databases">
        <authorList>
            <consortium name="Pathogen Informatics"/>
            <person name="Doyle S."/>
        </authorList>
    </citation>
    <scope>NUCLEOTIDE SEQUENCE [LARGE SCALE GENOMIC DNA]</scope>
    <source>
        <strain evidence="3 4">NCTC10293</strain>
    </source>
</reference>
<evidence type="ECO:0008006" key="5">
    <source>
        <dbReference type="Google" id="ProtNLM"/>
    </source>
</evidence>
<dbReference type="EMBL" id="UGQE01000001">
    <property type="protein sequence ID" value="STZ10196.1"/>
    <property type="molecule type" value="Genomic_DNA"/>
</dbReference>
<evidence type="ECO:0000256" key="1">
    <source>
        <dbReference type="SAM" id="MobiDB-lite"/>
    </source>
</evidence>
<keyword evidence="2" id="KW-0812">Transmembrane</keyword>
<feature type="transmembrane region" description="Helical" evidence="2">
    <location>
        <begin position="46"/>
        <end position="65"/>
    </location>
</feature>
<evidence type="ECO:0000256" key="2">
    <source>
        <dbReference type="SAM" id="Phobius"/>
    </source>
</evidence>
<sequence>MTDTQTITHENQTANQAARQNSQTDGELVRMYKERHHDEKPNKAKLAYDIAMLGLLIVDLLLILGDNILMSQLTTQAANWLGVRAWLEIYQSHYHVGVAAVGGAFTLFWVAELLVRWALAIAKGTYYRWFFFPFVHWYEVLACFPALRALRLLRAAMIVRRLHLMGVQIIPKRWLNSGIFYYQVALEELSDRVLLTAVNNMRTQLAQPNSRLLKATLERNRDELENLIFTLLKKELTPKLHSAFTQTASPQLASDVGVAVEQALLDTPELRRYLKLIPIAGSLIENQITHVGKHIGENVTTAINGYLFDENTLNALMRQIAQGIVSIDTTRPELQKFVCDVVTDALDAFEAQIKIQQWKHKQDVGF</sequence>
<gene>
    <name evidence="3" type="ORF">NCTC10293_00521</name>
</gene>
<feature type="region of interest" description="Disordered" evidence="1">
    <location>
        <begin position="1"/>
        <end position="25"/>
    </location>
</feature>
<evidence type="ECO:0000313" key="4">
    <source>
        <dbReference type="Proteomes" id="UP000255279"/>
    </source>
</evidence>
<evidence type="ECO:0000313" key="3">
    <source>
        <dbReference type="EMBL" id="STZ10196.1"/>
    </source>
</evidence>
<dbReference type="RefSeq" id="WP_143821570.1">
    <property type="nucleotide sequence ID" value="NZ_MUXU01000026.1"/>
</dbReference>
<organism evidence="3 4">
    <name type="scientific">Moraxella caviae</name>
    <dbReference type="NCBI Taxonomy" id="34060"/>
    <lineage>
        <taxon>Bacteria</taxon>
        <taxon>Pseudomonadati</taxon>
        <taxon>Pseudomonadota</taxon>
        <taxon>Gammaproteobacteria</taxon>
        <taxon>Moraxellales</taxon>
        <taxon>Moraxellaceae</taxon>
        <taxon>Moraxella</taxon>
    </lineage>
</organism>